<evidence type="ECO:0000313" key="1">
    <source>
        <dbReference type="EMBL" id="MFD1929404.1"/>
    </source>
</evidence>
<dbReference type="Proteomes" id="UP001597218">
    <property type="component" value="Unassembled WGS sequence"/>
</dbReference>
<dbReference type="SMART" id="SM00855">
    <property type="entry name" value="PGAM"/>
    <property type="match status" value="1"/>
</dbReference>
<name>A0ABW4SK78_9BACL</name>
<dbReference type="RefSeq" id="WP_381539506.1">
    <property type="nucleotide sequence ID" value="NZ_JBHUGI010000034.1"/>
</dbReference>
<dbReference type="CDD" id="cd07067">
    <property type="entry name" value="HP_PGM_like"/>
    <property type="match status" value="1"/>
</dbReference>
<keyword evidence="2" id="KW-1185">Reference proteome</keyword>
<accession>A0ABW4SK78</accession>
<dbReference type="InterPro" id="IPR029033">
    <property type="entry name" value="His_PPase_superfam"/>
</dbReference>
<sequence>MGNGYCIHLIRHLPTEGNKKRRYIGWTDEPILEPSSVLKCTLNVSKLYGSDLLRAKQTAEIYFPNTVYNEDRAWRECYFGEFEGKTYAHLEKDLEYRDWIDDPFGKAPRGGESLLDVETRIVPALMKIPDQSVVVTHGGPIRIIMTLFSSEEKEFWSWDVPHGSCYRLEWESKKAFQEGKKCTSILAVPITANERM</sequence>
<reference evidence="2" key="1">
    <citation type="journal article" date="2019" name="Int. J. Syst. Evol. Microbiol.">
        <title>The Global Catalogue of Microorganisms (GCM) 10K type strain sequencing project: providing services to taxonomists for standard genome sequencing and annotation.</title>
        <authorList>
            <consortium name="The Broad Institute Genomics Platform"/>
            <consortium name="The Broad Institute Genome Sequencing Center for Infectious Disease"/>
            <person name="Wu L."/>
            <person name="Ma J."/>
        </authorList>
    </citation>
    <scope>NUCLEOTIDE SEQUENCE [LARGE SCALE GENOMIC DNA]</scope>
    <source>
        <strain evidence="2">CGMCC 4.7177</strain>
    </source>
</reference>
<dbReference type="Pfam" id="PF00300">
    <property type="entry name" value="His_Phos_1"/>
    <property type="match status" value="1"/>
</dbReference>
<gene>
    <name evidence="1" type="ORF">ACFSFY_15280</name>
</gene>
<protein>
    <submittedName>
        <fullName evidence="1">Histidine phosphatase family protein</fullName>
    </submittedName>
</protein>
<comment type="caution">
    <text evidence="1">The sequence shown here is derived from an EMBL/GenBank/DDBJ whole genome shotgun (WGS) entry which is preliminary data.</text>
</comment>
<evidence type="ECO:0000313" key="2">
    <source>
        <dbReference type="Proteomes" id="UP001597218"/>
    </source>
</evidence>
<dbReference type="Gene3D" id="3.40.50.1240">
    <property type="entry name" value="Phosphoglycerate mutase-like"/>
    <property type="match status" value="1"/>
</dbReference>
<dbReference type="EMBL" id="JBHUGI010000034">
    <property type="protein sequence ID" value="MFD1929404.1"/>
    <property type="molecule type" value="Genomic_DNA"/>
</dbReference>
<dbReference type="SUPFAM" id="SSF53254">
    <property type="entry name" value="Phosphoglycerate mutase-like"/>
    <property type="match status" value="1"/>
</dbReference>
<dbReference type="InterPro" id="IPR013078">
    <property type="entry name" value="His_Pase_superF_clade-1"/>
</dbReference>
<proteinExistence type="predicted"/>
<organism evidence="1 2">
    <name type="scientific">Sporosarcina siberiensis</name>
    <dbReference type="NCBI Taxonomy" id="1365606"/>
    <lineage>
        <taxon>Bacteria</taxon>
        <taxon>Bacillati</taxon>
        <taxon>Bacillota</taxon>
        <taxon>Bacilli</taxon>
        <taxon>Bacillales</taxon>
        <taxon>Caryophanaceae</taxon>
        <taxon>Sporosarcina</taxon>
    </lineage>
</organism>